<evidence type="ECO:0000256" key="1">
    <source>
        <dbReference type="SAM" id="Phobius"/>
    </source>
</evidence>
<keyword evidence="3" id="KW-1185">Reference proteome</keyword>
<proteinExistence type="predicted"/>
<gene>
    <name evidence="2" type="ORF">PHAECO_LOCUS4225</name>
</gene>
<keyword evidence="1" id="KW-1133">Transmembrane helix</keyword>
<protein>
    <recommendedName>
        <fullName evidence="4">Pheromone biosynthesis activating neuropeptide</fullName>
    </recommendedName>
</protein>
<evidence type="ECO:0008006" key="4">
    <source>
        <dbReference type="Google" id="ProtNLM"/>
    </source>
</evidence>
<evidence type="ECO:0000313" key="2">
    <source>
        <dbReference type="EMBL" id="CAH1153685.1"/>
    </source>
</evidence>
<keyword evidence="1" id="KW-0472">Membrane</keyword>
<name>A0A9P0DQ84_PHACE</name>
<feature type="transmembrane region" description="Helical" evidence="1">
    <location>
        <begin position="21"/>
        <end position="41"/>
    </location>
</feature>
<dbReference type="Pfam" id="PF05874">
    <property type="entry name" value="PBAN"/>
    <property type="match status" value="1"/>
</dbReference>
<dbReference type="GO" id="GO:0005184">
    <property type="term" value="F:neuropeptide hormone activity"/>
    <property type="evidence" value="ECO:0007669"/>
    <property type="project" value="InterPro"/>
</dbReference>
<accession>A0A9P0DQ84</accession>
<dbReference type="EMBL" id="OU896720">
    <property type="protein sequence ID" value="CAH1153685.1"/>
    <property type="molecule type" value="Genomic_DNA"/>
</dbReference>
<dbReference type="InterPro" id="IPR008730">
    <property type="entry name" value="PBAN"/>
</dbReference>
<dbReference type="OrthoDB" id="6424205at2759"/>
<keyword evidence="1" id="KW-0812">Transmembrane</keyword>
<reference evidence="2" key="1">
    <citation type="submission" date="2022-01" db="EMBL/GenBank/DDBJ databases">
        <authorList>
            <person name="King R."/>
        </authorList>
    </citation>
    <scope>NUCLEOTIDE SEQUENCE</scope>
</reference>
<organism evidence="2 3">
    <name type="scientific">Phaedon cochleariae</name>
    <name type="common">Mustard beetle</name>
    <dbReference type="NCBI Taxonomy" id="80249"/>
    <lineage>
        <taxon>Eukaryota</taxon>
        <taxon>Metazoa</taxon>
        <taxon>Ecdysozoa</taxon>
        <taxon>Arthropoda</taxon>
        <taxon>Hexapoda</taxon>
        <taxon>Insecta</taxon>
        <taxon>Pterygota</taxon>
        <taxon>Neoptera</taxon>
        <taxon>Endopterygota</taxon>
        <taxon>Coleoptera</taxon>
        <taxon>Polyphaga</taxon>
        <taxon>Cucujiformia</taxon>
        <taxon>Chrysomeloidea</taxon>
        <taxon>Chrysomelidae</taxon>
        <taxon>Chrysomelinae</taxon>
        <taxon>Chrysomelini</taxon>
        <taxon>Phaedon</taxon>
    </lineage>
</organism>
<reference evidence="2" key="2">
    <citation type="submission" date="2022-10" db="EMBL/GenBank/DDBJ databases">
        <authorList>
            <consortium name="ENA_rothamsted_submissions"/>
            <consortium name="culmorum"/>
            <person name="King R."/>
        </authorList>
    </citation>
    <scope>NUCLEOTIDE SEQUENCE</scope>
</reference>
<dbReference type="AlphaFoldDB" id="A0A9P0DQ84"/>
<dbReference type="GO" id="GO:0007218">
    <property type="term" value="P:neuropeptide signaling pathway"/>
    <property type="evidence" value="ECO:0007669"/>
    <property type="project" value="InterPro"/>
</dbReference>
<evidence type="ECO:0000313" key="3">
    <source>
        <dbReference type="Proteomes" id="UP001153737"/>
    </source>
</evidence>
<sequence length="180" mass="20223">MDCIKPSTVLRNFHSLIMDRVILVSCAVILVSQFCFEVILASQRFDGTSGTKGIDDDKYSLFTSRLGRKKRNSKEETYNKPSEQELAELVEAYEDSPLALIAVNGNDKLVCKNIKGKRSSFTPRLGRNIDDDLSGVSGNEKWLQDDDNSAEYVIQRSPPFAPRLGKRMSTLYAPRLGRDL</sequence>
<dbReference type="Proteomes" id="UP001153737">
    <property type="component" value="Chromosome 14"/>
</dbReference>
<dbReference type="GO" id="GO:0042811">
    <property type="term" value="P:pheromone biosynthetic process"/>
    <property type="evidence" value="ECO:0007669"/>
    <property type="project" value="InterPro"/>
</dbReference>